<reference evidence="1" key="1">
    <citation type="submission" date="2021-06" db="EMBL/GenBank/DDBJ databases">
        <authorList>
            <person name="Kallberg Y."/>
            <person name="Tangrot J."/>
            <person name="Rosling A."/>
        </authorList>
    </citation>
    <scope>NUCLEOTIDE SEQUENCE</scope>
    <source>
        <strain evidence="1">CL356</strain>
    </source>
</reference>
<name>A0ACA9LF78_9GLOM</name>
<sequence>MPGKSGIYLGVSELSDSESSTSSKCSVRSLSPQPHYTPKRENPTRKVVDSLLDKFLFEKLKCTRNSEIKRILESAIYDHLDNTEHIYRWLFDNENTLQYKSLLGFFLLMGIGCESNLNKAFQKFIAAAKKDYLIGHEMVGDCYLNGWGTPKNDELAFQWYKKCVDNNEGSFYGYFALGYCYESGKGVVKDEVEAFRCYDRCAKLGNVMAMRTLADRYTNGVGVARNSEKANFWYQKALEKEMMESTAFLDNV</sequence>
<dbReference type="Proteomes" id="UP000789525">
    <property type="component" value="Unassembled WGS sequence"/>
</dbReference>
<evidence type="ECO:0000313" key="1">
    <source>
        <dbReference type="EMBL" id="CAG8522227.1"/>
    </source>
</evidence>
<gene>
    <name evidence="1" type="ORF">ACOLOM_LOCUS3708</name>
</gene>
<protein>
    <submittedName>
        <fullName evidence="1">9371_t:CDS:1</fullName>
    </submittedName>
</protein>
<proteinExistence type="predicted"/>
<organism evidence="1 2">
    <name type="scientific">Acaulospora colombiana</name>
    <dbReference type="NCBI Taxonomy" id="27376"/>
    <lineage>
        <taxon>Eukaryota</taxon>
        <taxon>Fungi</taxon>
        <taxon>Fungi incertae sedis</taxon>
        <taxon>Mucoromycota</taxon>
        <taxon>Glomeromycotina</taxon>
        <taxon>Glomeromycetes</taxon>
        <taxon>Diversisporales</taxon>
        <taxon>Acaulosporaceae</taxon>
        <taxon>Acaulospora</taxon>
    </lineage>
</organism>
<accession>A0ACA9LF78</accession>
<comment type="caution">
    <text evidence="1">The sequence shown here is derived from an EMBL/GenBank/DDBJ whole genome shotgun (WGS) entry which is preliminary data.</text>
</comment>
<keyword evidence="2" id="KW-1185">Reference proteome</keyword>
<evidence type="ECO:0000313" key="2">
    <source>
        <dbReference type="Proteomes" id="UP000789525"/>
    </source>
</evidence>
<dbReference type="EMBL" id="CAJVPT010005639">
    <property type="protein sequence ID" value="CAG8522227.1"/>
    <property type="molecule type" value="Genomic_DNA"/>
</dbReference>